<proteinExistence type="predicted"/>
<dbReference type="EMBL" id="CP015518">
    <property type="protein sequence ID" value="APG23980.1"/>
    <property type="molecule type" value="Genomic_DNA"/>
</dbReference>
<feature type="transmembrane region" description="Helical" evidence="2">
    <location>
        <begin position="57"/>
        <end position="78"/>
    </location>
</feature>
<dbReference type="Pfam" id="PF07916">
    <property type="entry name" value="TraG_N"/>
    <property type="match status" value="1"/>
</dbReference>
<dbReference type="Proteomes" id="UP000182264">
    <property type="component" value="Chromosome"/>
</dbReference>
<gene>
    <name evidence="4" type="ORF">A7E75_02295</name>
</gene>
<reference evidence="4 5" key="1">
    <citation type="journal article" date="2017" name="Genome Announc.">
        <title>Complete Genome Sequences of Two Acetylene-Fermenting Pelobacter acetylenicus Strains.</title>
        <authorList>
            <person name="Sutton J.M."/>
            <person name="Baesman S.M."/>
            <person name="Fierst J.L."/>
            <person name="Poret-Peterson A.T."/>
            <person name="Oremland R.S."/>
            <person name="Dunlap D.S."/>
            <person name="Akob D.M."/>
        </authorList>
    </citation>
    <scope>NUCLEOTIDE SEQUENCE [LARGE SCALE GENOMIC DNA]</scope>
    <source>
        <strain evidence="4 5">DSM 3247</strain>
    </source>
</reference>
<dbReference type="OrthoDB" id="5408904at2"/>
<evidence type="ECO:0000259" key="3">
    <source>
        <dbReference type="Pfam" id="PF07916"/>
    </source>
</evidence>
<feature type="transmembrane region" description="Helical" evidence="2">
    <location>
        <begin position="90"/>
        <end position="112"/>
    </location>
</feature>
<feature type="compositionally biased region" description="Basic and acidic residues" evidence="1">
    <location>
        <begin position="972"/>
        <end position="983"/>
    </location>
</feature>
<keyword evidence="2" id="KW-0812">Transmembrane</keyword>
<feature type="transmembrane region" description="Helical" evidence="2">
    <location>
        <begin position="353"/>
        <end position="375"/>
    </location>
</feature>
<dbReference type="KEGG" id="pace:A6070_10915"/>
<name>A0A1L3GDG0_SYNAC</name>
<accession>A0A1L3GDG0</accession>
<evidence type="ECO:0000313" key="5">
    <source>
        <dbReference type="Proteomes" id="UP000182264"/>
    </source>
</evidence>
<evidence type="ECO:0000256" key="2">
    <source>
        <dbReference type="SAM" id="Phobius"/>
    </source>
</evidence>
<evidence type="ECO:0000313" key="4">
    <source>
        <dbReference type="EMBL" id="APG23980.1"/>
    </source>
</evidence>
<keyword evidence="2" id="KW-1133">Transmembrane helix</keyword>
<feature type="domain" description="TraG N-terminal Proteobacteria" evidence="3">
    <location>
        <begin position="28"/>
        <end position="481"/>
    </location>
</feature>
<keyword evidence="5" id="KW-1185">Reference proteome</keyword>
<feature type="transmembrane region" description="Helical" evidence="2">
    <location>
        <begin position="450"/>
        <end position="470"/>
    </location>
</feature>
<feature type="compositionally biased region" description="Polar residues" evidence="1">
    <location>
        <begin position="1059"/>
        <end position="1077"/>
    </location>
</feature>
<feature type="transmembrane region" description="Helical" evidence="2">
    <location>
        <begin position="118"/>
        <end position="139"/>
    </location>
</feature>
<dbReference type="AlphaFoldDB" id="A0A1L3GDG0"/>
<organism evidence="4 5">
    <name type="scientific">Syntrophotalea acetylenica</name>
    <name type="common">Pelobacter acetylenicus</name>
    <dbReference type="NCBI Taxonomy" id="29542"/>
    <lineage>
        <taxon>Bacteria</taxon>
        <taxon>Pseudomonadati</taxon>
        <taxon>Thermodesulfobacteriota</taxon>
        <taxon>Desulfuromonadia</taxon>
        <taxon>Desulfuromonadales</taxon>
        <taxon>Syntrophotaleaceae</taxon>
        <taxon>Syntrophotalea</taxon>
    </lineage>
</organism>
<sequence>MPKSLVPLFGTLCAILAVPAPGFSLDAEFHTYNGFDPVVSGFQRLALIFSDGGYKGLFFSVVIMALILGGLAITVRAATGARANPITWMVPIMVGVILYLSLVIPTGTVHIYDPTTNRYQAVAGIPDGIVAVAGILNLVERGMTEIIATSGDPRSYINQAGGSGFLGLFQATTKVLTSDDTLIDSSINKYLEDCVAFEINRPGATLTVDELRRTATDFSSSFAKADSPAIYTVYYDLAMPQGQTMTCQEAWGNINTYLASPAHLEENLKGICSQLGYDSGDTASYQKCKSDLQATLQDLGVSGMTTDDFMRQAYLSQRLHDVFRSGDTAAVANYKFLTGASGSMKAANEWLPVMKGVLTAIALGLVPFLALFIPTPLFGKALSVMLGFFIWLASWGITDALLHQFLMDYGTKVLEGLPAKGSGLGMDAFYFVPGEMVKVLGMFGTVRMSGLMLATVMTGILVKFGGHALATLAGNLTGQIKTAGQLAANMTEDPSGRASALKSNAWSMPTETIANHPRYGFGPMMDEGMVNQVRGVEGAAAVRRNIGNLQQAGQMPTGMSDMSSLGHYMRRSQMGGAIQTEQGTLSFGGTEGGLVTSALRGGHTTATTLGAGWKLDANAEKDASGNVLAENRSLSSEAVGKIHHLIEQGGQERWRVEAAGMGARFGKAYQELAIEKGAHTLSAGKNWNQHWQALEESRTNSGEARSYQEELSNSIKDSVTQRVANGSAFDQVSKQTRDRLFKAGASIGLNAGALLKNLTLGMLEIKAGVSGEYQMRNSKGQSATFKASEEEISALENTAASIRKEALVKTMNTSAGRAYAASTAAQANAAEGWSHLREAATRDTTSADQNMELMTAYAIDRAQSQYGIVSEQAIMAVLDDMAAARGGSGQEQNALNKDIQGWLAERYKLLDTEKDGNWVLRDQAAIHNRVGQQLGQRRDLGEGAAERAREAVAEISFADPRPGNLNAPTDSVAKKREARRKALESLTDPKGSETNSNPDKPKPGFSLRPEAYDPANSGASLRPGAYDPEKSRSFLQPGTYDAAKPGFSLRPEAYDPAKSGSSLRQVRDNSLQSLKQTQIKKKPNLSNLDMEAFSKLEEKLKELDKY</sequence>
<keyword evidence="2" id="KW-0472">Membrane</keyword>
<dbReference type="STRING" id="29542.A6070_10915"/>
<evidence type="ECO:0000256" key="1">
    <source>
        <dbReference type="SAM" id="MobiDB-lite"/>
    </source>
</evidence>
<dbReference type="InterPro" id="IPR012931">
    <property type="entry name" value="TraG_N_Proteobacteria"/>
</dbReference>
<feature type="region of interest" description="Disordered" evidence="1">
    <location>
        <begin position="955"/>
        <end position="1084"/>
    </location>
</feature>
<feature type="transmembrane region" description="Helical" evidence="2">
    <location>
        <begin position="381"/>
        <end position="402"/>
    </location>
</feature>
<protein>
    <recommendedName>
        <fullName evidence="3">TraG N-terminal Proteobacteria domain-containing protein</fullName>
    </recommendedName>
</protein>
<dbReference type="RefSeq" id="WP_072285796.1">
    <property type="nucleotide sequence ID" value="NZ_CP015455.1"/>
</dbReference>